<keyword evidence="1 5" id="KW-0479">Metal-binding</keyword>
<accession>A0A8J4SVF4</accession>
<sequence>MLFPTLKGNNWRTVMNFIALRLFPCSFPVIFMDNTSSTSSLNLNETGLLDEFKSDDDHFLSTNEEKLSESGCHSNTSIYTSPLKSLRITNADVPPKAASSLTSDVTCFVCIKAMNAGICLIDRYCHPHCFRCVKCEERILLPHYGILQENLYCAKHFKKLLGKSPNFQCDRRTVDGAAPKSLASEKVTNLAASSKEDSIRIGDVKWCASCHRTVQESIFQRGQFYHPDCVECATCKKVVGTSKFETDVDHVYCSKHGKLGNHPEQVPHDRPASVNSGRRGKQKRYNKHILSGVEDFNCKVCLGSLHVGVFRHGDYFHRSCFKCSECGKKCSPQMFSAAGSQIVCTRKTCSGSRPLALFELANKKLISKSAESIPNTNLLQSVEHHRTCSGCQLSVDEGFHVFGKNYHFTCFICSACGKTLRLNHFKMHDDGVFCPKDYKRLFFD</sequence>
<dbReference type="EMBL" id="LUCH01004381">
    <property type="protein sequence ID" value="KAF5399071.1"/>
    <property type="molecule type" value="Genomic_DNA"/>
</dbReference>
<evidence type="ECO:0000256" key="5">
    <source>
        <dbReference type="PROSITE-ProRule" id="PRU00125"/>
    </source>
</evidence>
<dbReference type="SMART" id="SM00132">
    <property type="entry name" value="LIM"/>
    <property type="match status" value="4"/>
</dbReference>
<evidence type="ECO:0000256" key="4">
    <source>
        <dbReference type="ARBA" id="ARBA00023038"/>
    </source>
</evidence>
<name>A0A8J4SVF4_9TREM</name>
<evidence type="ECO:0000256" key="1">
    <source>
        <dbReference type="ARBA" id="ARBA00022723"/>
    </source>
</evidence>
<feature type="domain" description="LIM zinc-binding" evidence="7">
    <location>
        <begin position="105"/>
        <end position="163"/>
    </location>
</feature>
<dbReference type="Pfam" id="PF00412">
    <property type="entry name" value="LIM"/>
    <property type="match status" value="2"/>
</dbReference>
<evidence type="ECO:0000313" key="8">
    <source>
        <dbReference type="EMBL" id="KAF5399071.1"/>
    </source>
</evidence>
<dbReference type="GO" id="GO:0030018">
    <property type="term" value="C:Z disc"/>
    <property type="evidence" value="ECO:0007669"/>
    <property type="project" value="TreeGrafter"/>
</dbReference>
<dbReference type="Gene3D" id="2.10.110.10">
    <property type="entry name" value="Cysteine Rich Protein"/>
    <property type="match status" value="4"/>
</dbReference>
<evidence type="ECO:0000313" key="9">
    <source>
        <dbReference type="Proteomes" id="UP000748531"/>
    </source>
</evidence>
<dbReference type="PROSITE" id="PS50023">
    <property type="entry name" value="LIM_DOMAIN_2"/>
    <property type="match status" value="3"/>
</dbReference>
<dbReference type="CDD" id="cd08368">
    <property type="entry name" value="LIM"/>
    <property type="match status" value="2"/>
</dbReference>
<keyword evidence="9" id="KW-1185">Reference proteome</keyword>
<dbReference type="PANTHER" id="PTHR24205:SF16">
    <property type="entry name" value="GH01042P-RELATED"/>
    <property type="match status" value="1"/>
</dbReference>
<evidence type="ECO:0000259" key="7">
    <source>
        <dbReference type="PROSITE" id="PS50023"/>
    </source>
</evidence>
<protein>
    <recommendedName>
        <fullName evidence="7">LIM zinc-binding domain-containing protein</fullName>
    </recommendedName>
</protein>
<dbReference type="PANTHER" id="PTHR24205">
    <property type="entry name" value="FOUR AND A HALF LIM DOMAINS PROTEIN"/>
    <property type="match status" value="1"/>
</dbReference>
<evidence type="ECO:0000256" key="3">
    <source>
        <dbReference type="ARBA" id="ARBA00022833"/>
    </source>
</evidence>
<proteinExistence type="predicted"/>
<dbReference type="Proteomes" id="UP000748531">
    <property type="component" value="Unassembled WGS sequence"/>
</dbReference>
<feature type="region of interest" description="Disordered" evidence="6">
    <location>
        <begin position="261"/>
        <end position="281"/>
    </location>
</feature>
<keyword evidence="3 5" id="KW-0862">Zinc</keyword>
<comment type="caution">
    <text evidence="8">The sequence shown here is derived from an EMBL/GenBank/DDBJ whole genome shotgun (WGS) entry which is preliminary data.</text>
</comment>
<keyword evidence="2" id="KW-0677">Repeat</keyword>
<keyword evidence="4 5" id="KW-0440">LIM domain</keyword>
<feature type="domain" description="LIM zinc-binding" evidence="7">
    <location>
        <begin position="386"/>
        <end position="444"/>
    </location>
</feature>
<organism evidence="8 9">
    <name type="scientific">Paragonimus heterotremus</name>
    <dbReference type="NCBI Taxonomy" id="100268"/>
    <lineage>
        <taxon>Eukaryota</taxon>
        <taxon>Metazoa</taxon>
        <taxon>Spiralia</taxon>
        <taxon>Lophotrochozoa</taxon>
        <taxon>Platyhelminthes</taxon>
        <taxon>Trematoda</taxon>
        <taxon>Digenea</taxon>
        <taxon>Plagiorchiida</taxon>
        <taxon>Troglotremata</taxon>
        <taxon>Troglotrematidae</taxon>
        <taxon>Paragonimus</taxon>
    </lineage>
</organism>
<dbReference type="InterPro" id="IPR001781">
    <property type="entry name" value="Znf_LIM"/>
</dbReference>
<gene>
    <name evidence="8" type="ORF">PHET_08016</name>
</gene>
<dbReference type="GO" id="GO:0005634">
    <property type="term" value="C:nucleus"/>
    <property type="evidence" value="ECO:0007669"/>
    <property type="project" value="TreeGrafter"/>
</dbReference>
<dbReference type="AlphaFoldDB" id="A0A8J4SVF4"/>
<dbReference type="GO" id="GO:0003712">
    <property type="term" value="F:transcription coregulator activity"/>
    <property type="evidence" value="ECO:0007669"/>
    <property type="project" value="TreeGrafter"/>
</dbReference>
<dbReference type="OrthoDB" id="1112565at2759"/>
<feature type="domain" description="LIM zinc-binding" evidence="7">
    <location>
        <begin position="205"/>
        <end position="263"/>
    </location>
</feature>
<evidence type="ECO:0000256" key="2">
    <source>
        <dbReference type="ARBA" id="ARBA00022737"/>
    </source>
</evidence>
<evidence type="ECO:0000256" key="6">
    <source>
        <dbReference type="SAM" id="MobiDB-lite"/>
    </source>
</evidence>
<dbReference type="GO" id="GO:0046872">
    <property type="term" value="F:metal ion binding"/>
    <property type="evidence" value="ECO:0007669"/>
    <property type="project" value="UniProtKB-KW"/>
</dbReference>
<reference evidence="8" key="1">
    <citation type="submission" date="2019-05" db="EMBL/GenBank/DDBJ databases">
        <title>Annotation for the trematode Paragonimus heterotremus.</title>
        <authorList>
            <person name="Choi Y.-J."/>
        </authorList>
    </citation>
    <scope>NUCLEOTIDE SEQUENCE</scope>
    <source>
        <strain evidence="8">LC</strain>
    </source>
</reference>